<dbReference type="InterPro" id="IPR051054">
    <property type="entry name" value="SorC_transcr_regulators"/>
</dbReference>
<keyword evidence="3" id="KW-0238">DNA-binding</keyword>
<dbReference type="EMBL" id="JANCPR020000030">
    <property type="protein sequence ID" value="MDJ1135551.1"/>
    <property type="molecule type" value="Genomic_DNA"/>
</dbReference>
<evidence type="ECO:0000313" key="8">
    <source>
        <dbReference type="Proteomes" id="UP001214441"/>
    </source>
</evidence>
<gene>
    <name evidence="7" type="ORF">NMN56_027070</name>
</gene>
<organism evidence="7 8">
    <name type="scientific">Streptomyces iconiensis</name>
    <dbReference type="NCBI Taxonomy" id="1384038"/>
    <lineage>
        <taxon>Bacteria</taxon>
        <taxon>Bacillati</taxon>
        <taxon>Actinomycetota</taxon>
        <taxon>Actinomycetes</taxon>
        <taxon>Kitasatosporales</taxon>
        <taxon>Streptomycetaceae</taxon>
        <taxon>Streptomyces</taxon>
    </lineage>
</organism>
<keyword evidence="8" id="KW-1185">Reference proteome</keyword>
<comment type="caution">
    <text evidence="7">The sequence shown here is derived from an EMBL/GenBank/DDBJ whole genome shotgun (WGS) entry which is preliminary data.</text>
</comment>
<evidence type="ECO:0000313" key="7">
    <source>
        <dbReference type="EMBL" id="MDJ1135551.1"/>
    </source>
</evidence>
<dbReference type="Proteomes" id="UP001214441">
    <property type="component" value="Unassembled WGS sequence"/>
</dbReference>
<evidence type="ECO:0000256" key="3">
    <source>
        <dbReference type="ARBA" id="ARBA00023125"/>
    </source>
</evidence>
<sequence>MNGSSAMEAKELQGRVARLHYQHNMTHHEVGELLGLSRVKVTRLLAEARRSGIVEIRIHSPQAPFGDLEAALTAEFGLGQAWVAPSFSDADRTYDAVGMAGSECLSALVPSARTVAVGLSSAIAAIIPHVRPEPVPGLGLVPLAGSWGGLSRGISPHELVLRLGTFFQGETYHLPAPVLASSPGMGRALRADPGVRETLRLAADADLLVAGVGGMDRRSGLLIDRLSEREQAALDEAGAVGDISGRFFTRDGTPVTGDVDERVVGLTLHELSAIPRRVAVSFGPHKVEALRTALGAGLMNMAVTDVNTAQALLKKPSGKQKEQHKQHGQNGKREQDEKRAERAEGDSDMKRKGTAS</sequence>
<dbReference type="PANTHER" id="PTHR34294:SF1">
    <property type="entry name" value="TRANSCRIPTIONAL REGULATOR LSRR"/>
    <property type="match status" value="1"/>
</dbReference>
<protein>
    <submittedName>
        <fullName evidence="7">Sugar-binding transcriptional regulator</fullName>
    </submittedName>
</protein>
<dbReference type="RefSeq" id="WP_274040750.1">
    <property type="nucleotide sequence ID" value="NZ_JANCPR020000030.1"/>
</dbReference>
<evidence type="ECO:0000256" key="5">
    <source>
        <dbReference type="SAM" id="MobiDB-lite"/>
    </source>
</evidence>
<dbReference type="Gene3D" id="3.40.50.1360">
    <property type="match status" value="1"/>
</dbReference>
<name>A0ABT7A3W7_9ACTN</name>
<dbReference type="PANTHER" id="PTHR34294">
    <property type="entry name" value="TRANSCRIPTIONAL REGULATOR-RELATED"/>
    <property type="match status" value="1"/>
</dbReference>
<proteinExistence type="inferred from homology"/>
<dbReference type="Gene3D" id="1.10.10.10">
    <property type="entry name" value="Winged helix-like DNA-binding domain superfamily/Winged helix DNA-binding domain"/>
    <property type="match status" value="1"/>
</dbReference>
<feature type="domain" description="Sugar-binding" evidence="6">
    <location>
        <begin position="67"/>
        <end position="314"/>
    </location>
</feature>
<dbReference type="Pfam" id="PF04198">
    <property type="entry name" value="Sugar-bind"/>
    <property type="match status" value="1"/>
</dbReference>
<keyword evidence="4" id="KW-0804">Transcription</keyword>
<comment type="similarity">
    <text evidence="1">Belongs to the SorC transcriptional regulatory family.</text>
</comment>
<dbReference type="InterPro" id="IPR036388">
    <property type="entry name" value="WH-like_DNA-bd_sf"/>
</dbReference>
<accession>A0ABT7A3W7</accession>
<evidence type="ECO:0000256" key="4">
    <source>
        <dbReference type="ARBA" id="ARBA00023163"/>
    </source>
</evidence>
<feature type="compositionally biased region" description="Basic and acidic residues" evidence="5">
    <location>
        <begin position="319"/>
        <end position="356"/>
    </location>
</feature>
<dbReference type="InterPro" id="IPR007324">
    <property type="entry name" value="Sugar-bd_dom_put"/>
</dbReference>
<reference evidence="7 8" key="1">
    <citation type="submission" date="2023-05" db="EMBL/GenBank/DDBJ databases">
        <title>Streptantibioticus silvisoli sp. nov., acidotolerant actinomycetes 1 from pine litter.</title>
        <authorList>
            <person name="Swiecimska M."/>
            <person name="Golinska P."/>
            <person name="Sangal V."/>
            <person name="Wachnowicz B."/>
            <person name="Goodfellow M."/>
        </authorList>
    </citation>
    <scope>NUCLEOTIDE SEQUENCE [LARGE SCALE GENOMIC DNA]</scope>
    <source>
        <strain evidence="7 8">DSM 42109</strain>
    </source>
</reference>
<evidence type="ECO:0000256" key="1">
    <source>
        <dbReference type="ARBA" id="ARBA00010466"/>
    </source>
</evidence>
<keyword evidence="2" id="KW-0805">Transcription regulation</keyword>
<evidence type="ECO:0000259" key="6">
    <source>
        <dbReference type="Pfam" id="PF04198"/>
    </source>
</evidence>
<dbReference type="SUPFAM" id="SSF100950">
    <property type="entry name" value="NagB/RpiA/CoA transferase-like"/>
    <property type="match status" value="1"/>
</dbReference>
<evidence type="ECO:0000256" key="2">
    <source>
        <dbReference type="ARBA" id="ARBA00023015"/>
    </source>
</evidence>
<feature type="region of interest" description="Disordered" evidence="5">
    <location>
        <begin position="313"/>
        <end position="356"/>
    </location>
</feature>
<dbReference type="InterPro" id="IPR037171">
    <property type="entry name" value="NagB/RpiA_transferase-like"/>
</dbReference>